<dbReference type="InterPro" id="IPR011049">
    <property type="entry name" value="Serralysin-like_metalloprot_C"/>
</dbReference>
<keyword evidence="1 3" id="KW-0732">Signal</keyword>
<feature type="chain" id="PRO_5022706688" description="VCBS repeat-containing protein" evidence="3">
    <location>
        <begin position="28"/>
        <end position="904"/>
    </location>
</feature>
<dbReference type="GO" id="GO:0005509">
    <property type="term" value="F:calcium ion binding"/>
    <property type="evidence" value="ECO:0007669"/>
    <property type="project" value="InterPro"/>
</dbReference>
<proteinExistence type="predicted"/>
<evidence type="ECO:0000256" key="3">
    <source>
        <dbReference type="SAM" id="SignalP"/>
    </source>
</evidence>
<dbReference type="Gene3D" id="2.150.10.10">
    <property type="entry name" value="Serralysin-like metalloprotease, C-terminal"/>
    <property type="match status" value="2"/>
</dbReference>
<dbReference type="InterPro" id="IPR001343">
    <property type="entry name" value="Hemolysn_Ca-bd"/>
</dbReference>
<dbReference type="Pfam" id="PF13517">
    <property type="entry name" value="FG-GAP_3"/>
    <property type="match status" value="6"/>
</dbReference>
<sequence>MNRRSSLLPAAALAGAALLVPTGSAEASRPGDGGRFETWVGYDVGRYPTAVAAADLDGDGLADAAWVRDDFFQNSISVTLNLGDGTLDTAQTYPTTSQSTDVAAADLDGDGDVDLAVSARGDSYANNTVDLFLNDGAGAFTHSTTTGGSGPEQITAGDVDADGDSDLVLANYNEYPESTVTVLRNNGDATFAAEDTVVGFRVHDVVIGDLTGDGTTDLGAARLNEDVNRYELHVLEQRANGTFAPDAAPQRFDVSTNGGVGSPSLAVGDLDGDTDLDIVMGGGATFENAVLTNDGTGAFAVRTYEAPMVSPRIADLDGDGDADIAGVGGGGGIRGTATIQHNNGDGTFAAPVRAVTGSNPLGLDVADLQGDGRLDLLVAARDIGSGVTHRQRADATFAAPDAGQLFAPSVGVTTGDVDGDGDVDVAAAVDGDAGRSIRVLANDGSGGLTERAQVPSGTDPRSLTMADVDGDDDADLTWLAGAYTTQVVTTALNNGDGTFAAPTTRKVSTCSDHVNLGDVDGDGDLDQVVGNEGYCESTSEVAQVSVSLNNGAGGFADERLVRLAQFTGDVVVADIDRDGTADLIGASGLATTDDVAVALGTGGGEFAAPVLTTTGAAHREVVVRDLDGDGDLDIASNTFNDGTALLFGNRTAGFPQVEFLAGEQIHGYRNAVGIAVGDIDGDTIPDIVVANESGSDVGVHRGLGGGAFEERQVRYGMRPRVTDVALADLNGDGVLDVVSPAQLPGTSAFAARKTATRGLVAAAVDPTGLTLLLGARPKCTIVGTAGPDRLVGTSRTDVICGRGGNDTILGAGGSDVLLGHGGNDVVYGGEGYDVLRGGADADELRGGASDDAMRGDAGTDRLYGGPGSDTVDLRDAGTGTETGVAGGGVDHCLANRVDVLSGCP</sequence>
<dbReference type="EMBL" id="VUJW01000010">
    <property type="protein sequence ID" value="KAA1426014.1"/>
    <property type="molecule type" value="Genomic_DNA"/>
</dbReference>
<dbReference type="InterPro" id="IPR028994">
    <property type="entry name" value="Integrin_alpha_N"/>
</dbReference>
<dbReference type="InterPro" id="IPR013517">
    <property type="entry name" value="FG-GAP"/>
</dbReference>
<evidence type="ECO:0000313" key="4">
    <source>
        <dbReference type="EMBL" id="KAA1426014.1"/>
    </source>
</evidence>
<name>A0A5B1LZT1_9ACTN</name>
<dbReference type="AlphaFoldDB" id="A0A5B1LZT1"/>
<accession>A0A5B1LZT1</accession>
<organism evidence="4 5">
    <name type="scientific">Nocardioides antri</name>
    <dbReference type="NCBI Taxonomy" id="2607659"/>
    <lineage>
        <taxon>Bacteria</taxon>
        <taxon>Bacillati</taxon>
        <taxon>Actinomycetota</taxon>
        <taxon>Actinomycetes</taxon>
        <taxon>Propionibacteriales</taxon>
        <taxon>Nocardioidaceae</taxon>
        <taxon>Nocardioides</taxon>
    </lineage>
</organism>
<feature type="signal peptide" evidence="3">
    <location>
        <begin position="1"/>
        <end position="27"/>
    </location>
</feature>
<dbReference type="Gene3D" id="2.130.10.130">
    <property type="entry name" value="Integrin alpha, N-terminal"/>
    <property type="match status" value="3"/>
</dbReference>
<dbReference type="Proteomes" id="UP000324351">
    <property type="component" value="Unassembled WGS sequence"/>
</dbReference>
<dbReference type="RefSeq" id="WP_149751633.1">
    <property type="nucleotide sequence ID" value="NZ_VUJW01000010.1"/>
</dbReference>
<evidence type="ECO:0000256" key="1">
    <source>
        <dbReference type="ARBA" id="ARBA00022729"/>
    </source>
</evidence>
<evidence type="ECO:0000313" key="5">
    <source>
        <dbReference type="Proteomes" id="UP000324351"/>
    </source>
</evidence>
<reference evidence="4 5" key="1">
    <citation type="submission" date="2019-09" db="EMBL/GenBank/DDBJ databases">
        <title>Nocardioides panacisoli sp. nov., isolated from the soil of a ginseng field.</title>
        <authorList>
            <person name="Cho C."/>
        </authorList>
    </citation>
    <scope>NUCLEOTIDE SEQUENCE [LARGE SCALE GENOMIC DNA]</scope>
    <source>
        <strain evidence="4 5">BN140041</strain>
    </source>
</reference>
<keyword evidence="5" id="KW-1185">Reference proteome</keyword>
<reference evidence="4 5" key="2">
    <citation type="submission" date="2019-09" db="EMBL/GenBank/DDBJ databases">
        <authorList>
            <person name="Jin C."/>
        </authorList>
    </citation>
    <scope>NUCLEOTIDE SEQUENCE [LARGE SCALE GENOMIC DNA]</scope>
    <source>
        <strain evidence="4 5">BN140041</strain>
    </source>
</reference>
<dbReference type="PANTHER" id="PTHR46580">
    <property type="entry name" value="SENSOR KINASE-RELATED"/>
    <property type="match status" value="1"/>
</dbReference>
<gene>
    <name evidence="4" type="ORF">F0U47_16905</name>
</gene>
<evidence type="ECO:0008006" key="6">
    <source>
        <dbReference type="Google" id="ProtNLM"/>
    </source>
</evidence>
<dbReference type="Pfam" id="PF00353">
    <property type="entry name" value="HemolysinCabind"/>
    <property type="match status" value="2"/>
</dbReference>
<evidence type="ECO:0000256" key="2">
    <source>
        <dbReference type="SAM" id="MobiDB-lite"/>
    </source>
</evidence>
<comment type="caution">
    <text evidence="4">The sequence shown here is derived from an EMBL/GenBank/DDBJ whole genome shotgun (WGS) entry which is preliminary data.</text>
</comment>
<feature type="region of interest" description="Disordered" evidence="2">
    <location>
        <begin position="846"/>
        <end position="869"/>
    </location>
</feature>
<dbReference type="SUPFAM" id="SSF69318">
    <property type="entry name" value="Integrin alpha N-terminal domain"/>
    <property type="match status" value="3"/>
</dbReference>
<protein>
    <recommendedName>
        <fullName evidence="6">VCBS repeat-containing protein</fullName>
    </recommendedName>
</protein>